<evidence type="ECO:0000313" key="5">
    <source>
        <dbReference type="EMBL" id="GAC66704.1"/>
    </source>
</evidence>
<dbReference type="STRING" id="1223545.GS4_03_01520"/>
<reference evidence="5 6" key="1">
    <citation type="submission" date="2013-01" db="EMBL/GenBank/DDBJ databases">
        <title>Whole genome shotgun sequence of Gordonia soli NBRC 108243.</title>
        <authorList>
            <person name="Isaki-Nakamura S."/>
            <person name="Hosoyama A."/>
            <person name="Tsuchikane K."/>
            <person name="Ando Y."/>
            <person name="Baba S."/>
            <person name="Ohji S."/>
            <person name="Hamada M."/>
            <person name="Tamura T."/>
            <person name="Yamazoe A."/>
            <person name="Yamazaki S."/>
            <person name="Fujita N."/>
        </authorList>
    </citation>
    <scope>NUCLEOTIDE SEQUENCE [LARGE SCALE GENOMIC DNA]</scope>
    <source>
        <strain evidence="5 6">NBRC 108243</strain>
    </source>
</reference>
<name>M0QE31_9ACTN</name>
<dbReference type="GO" id="GO:0003700">
    <property type="term" value="F:DNA-binding transcription factor activity"/>
    <property type="evidence" value="ECO:0007669"/>
    <property type="project" value="TreeGrafter"/>
</dbReference>
<comment type="caution">
    <text evidence="5">The sequence shown here is derived from an EMBL/GenBank/DDBJ whole genome shotgun (WGS) entry which is preliminary data.</text>
</comment>
<evidence type="ECO:0000256" key="1">
    <source>
        <dbReference type="ARBA" id="ARBA00023015"/>
    </source>
</evidence>
<dbReference type="RefSeq" id="WP_007617147.1">
    <property type="nucleotide sequence ID" value="NZ_BANX01000003.1"/>
</dbReference>
<dbReference type="InterPro" id="IPR028082">
    <property type="entry name" value="Peripla_BP_I"/>
</dbReference>
<keyword evidence="6" id="KW-1185">Reference proteome</keyword>
<dbReference type="Gene3D" id="3.40.50.2300">
    <property type="match status" value="2"/>
</dbReference>
<dbReference type="InterPro" id="IPR046335">
    <property type="entry name" value="LacI/GalR-like_sensor"/>
</dbReference>
<keyword evidence="1" id="KW-0805">Transcription regulation</keyword>
<evidence type="ECO:0000256" key="2">
    <source>
        <dbReference type="ARBA" id="ARBA00023125"/>
    </source>
</evidence>
<dbReference type="Gene3D" id="3.40.50.720">
    <property type="entry name" value="NAD(P)-binding Rossmann-like Domain"/>
    <property type="match status" value="1"/>
</dbReference>
<dbReference type="PANTHER" id="PTHR30146:SF153">
    <property type="entry name" value="LACTOSE OPERON REPRESSOR"/>
    <property type="match status" value="1"/>
</dbReference>
<dbReference type="AlphaFoldDB" id="M0QE31"/>
<dbReference type="GO" id="GO:0000976">
    <property type="term" value="F:transcription cis-regulatory region binding"/>
    <property type="evidence" value="ECO:0007669"/>
    <property type="project" value="TreeGrafter"/>
</dbReference>
<dbReference type="eggNOG" id="COG1609">
    <property type="taxonomic scope" value="Bacteria"/>
</dbReference>
<organism evidence="5 6">
    <name type="scientific">Gordonia soli NBRC 108243</name>
    <dbReference type="NCBI Taxonomy" id="1223545"/>
    <lineage>
        <taxon>Bacteria</taxon>
        <taxon>Bacillati</taxon>
        <taxon>Actinomycetota</taxon>
        <taxon>Actinomycetes</taxon>
        <taxon>Mycobacteriales</taxon>
        <taxon>Gordoniaceae</taxon>
        <taxon>Gordonia</taxon>
    </lineage>
</organism>
<dbReference type="SUPFAM" id="SSF53822">
    <property type="entry name" value="Periplasmic binding protein-like I"/>
    <property type="match status" value="1"/>
</dbReference>
<keyword evidence="3" id="KW-0804">Transcription</keyword>
<dbReference type="Proteomes" id="UP000011666">
    <property type="component" value="Unassembled WGS sequence"/>
</dbReference>
<dbReference type="PANTHER" id="PTHR30146">
    <property type="entry name" value="LACI-RELATED TRANSCRIPTIONAL REPRESSOR"/>
    <property type="match status" value="1"/>
</dbReference>
<accession>M0QE31</accession>
<dbReference type="EMBL" id="BANX01000003">
    <property type="protein sequence ID" value="GAC66704.1"/>
    <property type="molecule type" value="Genomic_DNA"/>
</dbReference>
<gene>
    <name evidence="5" type="ORF">GS4_03_01520</name>
</gene>
<dbReference type="Pfam" id="PF13377">
    <property type="entry name" value="Peripla_BP_3"/>
    <property type="match status" value="1"/>
</dbReference>
<dbReference type="InterPro" id="IPR036291">
    <property type="entry name" value="NAD(P)-bd_dom_sf"/>
</dbReference>
<dbReference type="SUPFAM" id="SSF51735">
    <property type="entry name" value="NAD(P)-binding Rossmann-fold domains"/>
    <property type="match status" value="1"/>
</dbReference>
<evidence type="ECO:0000259" key="4">
    <source>
        <dbReference type="Pfam" id="PF13377"/>
    </source>
</evidence>
<dbReference type="OrthoDB" id="3227375at2"/>
<proteinExistence type="predicted"/>
<keyword evidence="2" id="KW-0238">DNA-binding</keyword>
<protein>
    <submittedName>
        <fullName evidence="5">Putative LacI family transcriptional regulator</fullName>
    </submittedName>
</protein>
<evidence type="ECO:0000256" key="3">
    <source>
        <dbReference type="ARBA" id="ARBA00023163"/>
    </source>
</evidence>
<feature type="domain" description="Transcriptional regulator LacI/GalR-like sensor" evidence="4">
    <location>
        <begin position="122"/>
        <end position="265"/>
    </location>
</feature>
<evidence type="ECO:0000313" key="6">
    <source>
        <dbReference type="Proteomes" id="UP000011666"/>
    </source>
</evidence>
<dbReference type="CDD" id="cd06267">
    <property type="entry name" value="PBP1_LacI_sugar_binding-like"/>
    <property type="match status" value="1"/>
</dbReference>
<sequence>MTLIPPIPPTSVPLHHEEPRTLGVVFNPRSTFEADLVDEIYRAAAEHGHRVAASVHGSRRTRDRAVAELAELGTEVVLVIGARRGDHLDDHGVPVVVVGERLPDVTAVTVGTDEWAGAHQAVQHLIDLGHTRITHVEGGTHPCASERLRAYVGAMAAAGLRDFTATIDGDYTEEAGAAAARRLLAESTPPTAVFLANDRMALGFLDMMRRNGVSVPEDMSVIGYDDSPAAAHVDLTTIHQDVVGLADAAIEAVTSVFGDDPTLAQTTGFGFYGVRAIEPQLTVRSTTAPPAIAGGGVETGGVLRWGLLADHDDDALVGIVAGLSGPGALVGVASASSALSWAIADHLGVGVSYSFYEDLITDPEIDAICIALPPDERDRWAAVAERWGKRVALA</sequence>